<dbReference type="InterPro" id="IPR007865">
    <property type="entry name" value="Aminopep_P_N"/>
</dbReference>
<dbReference type="Proteomes" id="UP001633002">
    <property type="component" value="Unassembled WGS sequence"/>
</dbReference>
<dbReference type="Pfam" id="PF00557">
    <property type="entry name" value="Peptidase_M24"/>
    <property type="match status" value="1"/>
</dbReference>
<protein>
    <recommendedName>
        <fullName evidence="6">Aminopeptidase P N-terminal domain-containing protein</fullName>
    </recommendedName>
</protein>
<gene>
    <name evidence="7" type="ORF">R1sor_009401</name>
</gene>
<keyword evidence="5" id="KW-0464">Manganese</keyword>
<organism evidence="7 8">
    <name type="scientific">Riccia sorocarpa</name>
    <dbReference type="NCBI Taxonomy" id="122646"/>
    <lineage>
        <taxon>Eukaryota</taxon>
        <taxon>Viridiplantae</taxon>
        <taxon>Streptophyta</taxon>
        <taxon>Embryophyta</taxon>
        <taxon>Marchantiophyta</taxon>
        <taxon>Marchantiopsida</taxon>
        <taxon>Marchantiidae</taxon>
        <taxon>Marchantiales</taxon>
        <taxon>Ricciaceae</taxon>
        <taxon>Riccia</taxon>
    </lineage>
</organism>
<dbReference type="SUPFAM" id="SSF55920">
    <property type="entry name" value="Creatinase/aminopeptidase"/>
    <property type="match status" value="1"/>
</dbReference>
<evidence type="ECO:0000259" key="6">
    <source>
        <dbReference type="SMART" id="SM01011"/>
    </source>
</evidence>
<reference evidence="7 8" key="1">
    <citation type="submission" date="2024-09" db="EMBL/GenBank/DDBJ databases">
        <title>Chromosome-scale assembly of Riccia sorocarpa.</title>
        <authorList>
            <person name="Paukszto L."/>
        </authorList>
    </citation>
    <scope>NUCLEOTIDE SEQUENCE [LARGE SCALE GENOMIC DNA]</scope>
    <source>
        <strain evidence="7">LP-2024</strain>
        <tissue evidence="7">Aerial parts of the thallus</tissue>
    </source>
</reference>
<evidence type="ECO:0000256" key="1">
    <source>
        <dbReference type="ARBA" id="ARBA00001936"/>
    </source>
</evidence>
<dbReference type="GO" id="GO:0016787">
    <property type="term" value="F:hydrolase activity"/>
    <property type="evidence" value="ECO:0007669"/>
    <property type="project" value="UniProtKB-KW"/>
</dbReference>
<dbReference type="PANTHER" id="PTHR43226:SF4">
    <property type="entry name" value="XAA-PRO AMINOPEPTIDASE 3"/>
    <property type="match status" value="1"/>
</dbReference>
<accession>A0ABD3HUZ5</accession>
<evidence type="ECO:0000256" key="5">
    <source>
        <dbReference type="ARBA" id="ARBA00023211"/>
    </source>
</evidence>
<dbReference type="PANTHER" id="PTHR43226">
    <property type="entry name" value="XAA-PRO AMINOPEPTIDASE 3"/>
    <property type="match status" value="1"/>
</dbReference>
<feature type="domain" description="Aminopeptidase P N-terminal" evidence="6">
    <location>
        <begin position="52"/>
        <end position="183"/>
    </location>
</feature>
<dbReference type="GO" id="GO:0046872">
    <property type="term" value="F:metal ion binding"/>
    <property type="evidence" value="ECO:0007669"/>
    <property type="project" value="UniProtKB-KW"/>
</dbReference>
<proteinExistence type="inferred from homology"/>
<dbReference type="SMART" id="SM01011">
    <property type="entry name" value="AMP_N"/>
    <property type="match status" value="1"/>
</dbReference>
<dbReference type="Pfam" id="PF05195">
    <property type="entry name" value="AMP_N"/>
    <property type="match status" value="1"/>
</dbReference>
<keyword evidence="8" id="KW-1185">Reference proteome</keyword>
<dbReference type="AlphaFoldDB" id="A0ABD3HUZ5"/>
<dbReference type="InterPro" id="IPR029149">
    <property type="entry name" value="Creatin/AminoP/Spt16_N"/>
</dbReference>
<comment type="similarity">
    <text evidence="2">Belongs to the peptidase M24B family.</text>
</comment>
<comment type="cofactor">
    <cofactor evidence="1">
        <name>Mn(2+)</name>
        <dbReference type="ChEBI" id="CHEBI:29035"/>
    </cofactor>
</comment>
<dbReference type="EMBL" id="JBJQOH010000002">
    <property type="protein sequence ID" value="KAL3695325.1"/>
    <property type="molecule type" value="Genomic_DNA"/>
</dbReference>
<evidence type="ECO:0000256" key="3">
    <source>
        <dbReference type="ARBA" id="ARBA00022723"/>
    </source>
</evidence>
<evidence type="ECO:0000313" key="8">
    <source>
        <dbReference type="Proteomes" id="UP001633002"/>
    </source>
</evidence>
<dbReference type="Gene3D" id="3.40.350.10">
    <property type="entry name" value="Creatinase/prolidase N-terminal domain"/>
    <property type="match status" value="1"/>
</dbReference>
<dbReference type="Gene3D" id="3.90.230.10">
    <property type="entry name" value="Creatinase/methionine aminopeptidase superfamily"/>
    <property type="match status" value="1"/>
</dbReference>
<evidence type="ECO:0000313" key="7">
    <source>
        <dbReference type="EMBL" id="KAL3695325.1"/>
    </source>
</evidence>
<comment type="caution">
    <text evidence="7">The sequence shown here is derived from an EMBL/GenBank/DDBJ whole genome shotgun (WGS) entry which is preliminary data.</text>
</comment>
<dbReference type="SUPFAM" id="SSF53092">
    <property type="entry name" value="Creatinase/prolidase N-terminal domain"/>
    <property type="match status" value="1"/>
</dbReference>
<keyword evidence="3" id="KW-0479">Metal-binding</keyword>
<dbReference type="InterPro" id="IPR052433">
    <property type="entry name" value="X-Pro_dipept-like"/>
</dbReference>
<evidence type="ECO:0000256" key="4">
    <source>
        <dbReference type="ARBA" id="ARBA00022801"/>
    </source>
</evidence>
<sequence>MQFMQLRRPGCNVRNYTRPASLSRREELFDAGQPTHDTHPELLAPGEIMPGISADEFALRRQKLAESVPPGSLVILGAATIKQMTDAVPYPYRQDADYLYFTGCQQPGGIAVIDHRSGFSMFMPDPDPEKEIWDGRIADPETAVEVFGADRAYSTKQIPEILPYIIRGSSKVIYDTSSPKPLFWGLPAIQEAIQNSRTQSIQKYSHKLRWVKSPSEIQRMKEVADITCQAFLKTMSVSKHFPHERILAATVEHECRIKGAQRMSFPTVSAGGASASVIHYSRNDKQIQKESMVKLDAGCELHGYVSDMTRTWPVSGSFTDSNREVYEIVLETMKECFKLCKPGATIRQIHMESGLMLSRGLLKLGLISDLKSIGSSYRTFNPSAVGHYLGMDVHDCAGVSVDVPLQPGVVLSSIILSNLFS</sequence>
<dbReference type="InterPro" id="IPR000994">
    <property type="entry name" value="Pept_M24"/>
</dbReference>
<name>A0ABD3HUZ5_9MARC</name>
<keyword evidence="4" id="KW-0378">Hydrolase</keyword>
<evidence type="ECO:0000256" key="2">
    <source>
        <dbReference type="ARBA" id="ARBA00008766"/>
    </source>
</evidence>
<dbReference type="InterPro" id="IPR036005">
    <property type="entry name" value="Creatinase/aminopeptidase-like"/>
</dbReference>